<dbReference type="eggNOG" id="COG0683">
    <property type="taxonomic scope" value="Bacteria"/>
</dbReference>
<dbReference type="AlphaFoldDB" id="A0A074J9J0"/>
<proteinExistence type="predicted"/>
<dbReference type="PANTHER" id="PTHR47628:SF1">
    <property type="entry name" value="ALIPHATIC AMIDASE EXPRESSION-REGULATING PROTEIN"/>
    <property type="match status" value="1"/>
</dbReference>
<dbReference type="PANTHER" id="PTHR47628">
    <property type="match status" value="1"/>
</dbReference>
<dbReference type="Gene3D" id="3.40.50.2300">
    <property type="match status" value="2"/>
</dbReference>
<organism evidence="1 2">
    <name type="scientific">Thioclava pacifica DSM 10166</name>
    <dbReference type="NCBI Taxonomy" id="1353537"/>
    <lineage>
        <taxon>Bacteria</taxon>
        <taxon>Pseudomonadati</taxon>
        <taxon>Pseudomonadota</taxon>
        <taxon>Alphaproteobacteria</taxon>
        <taxon>Rhodobacterales</taxon>
        <taxon>Paracoccaceae</taxon>
        <taxon>Thioclava</taxon>
    </lineage>
</organism>
<evidence type="ECO:0000313" key="1">
    <source>
        <dbReference type="EMBL" id="KEO54261.1"/>
    </source>
</evidence>
<sequence length="370" mass="40371">MKMKKRIELGLLYSRSGSYSLISEACRIGALSAIAEINALPDFPLSLIPVERDPQGNIDAYGPLCEEILRESGARHVVGCVTSWSRKEVIPTLEKFGGTLWYAVPYEGFEASDHIVYTHACPNQHLLPLLGWAFARLGRRGFLTGSNYIWGWEMNRLARDVISSAGGEVLGERYLRLGSLEIDRMIDEIRATRPDFVLNNLIGPSQYAFLEAYHRLGQEDPHFRPETCPILSCNLTECEMPAIHPAAAEGLVAAGPYFRGASGWPEVTNRNFGSSHEAAAWSSVYRLARLLSGHEGAPEQSLAQLLADAPAGSEGIDLATHHTELPVLIAQVENGAFAVRESFAPVAGDPYLAHGREAVAPGAPRLKVVS</sequence>
<name>A0A074J9J0_9RHOB</name>
<evidence type="ECO:0008006" key="3">
    <source>
        <dbReference type="Google" id="ProtNLM"/>
    </source>
</evidence>
<dbReference type="Proteomes" id="UP000027432">
    <property type="component" value="Unassembled WGS sequence"/>
</dbReference>
<dbReference type="EMBL" id="AUND01000012">
    <property type="protein sequence ID" value="KEO54261.1"/>
    <property type="molecule type" value="Genomic_DNA"/>
</dbReference>
<protein>
    <recommendedName>
        <fullName evidence="3">N-acetylmuramoyl-L-alanine amidase</fullName>
    </recommendedName>
</protein>
<accession>A0A074J9J0</accession>
<keyword evidence="2" id="KW-1185">Reference proteome</keyword>
<reference evidence="1 2" key="1">
    <citation type="submission" date="2013-07" db="EMBL/GenBank/DDBJ databases">
        <title>Thioclava pacifica DSM 10166 Genome Sequencing.</title>
        <authorList>
            <person name="Lai Q."/>
            <person name="Shao Z."/>
        </authorList>
    </citation>
    <scope>NUCLEOTIDE SEQUENCE [LARGE SCALE GENOMIC DNA]</scope>
    <source>
        <strain evidence="1 2">DSM 10166</strain>
    </source>
</reference>
<dbReference type="STRING" id="1353537.TP2_04880"/>
<gene>
    <name evidence="1" type="ORF">TP2_04880</name>
</gene>
<evidence type="ECO:0000313" key="2">
    <source>
        <dbReference type="Proteomes" id="UP000027432"/>
    </source>
</evidence>
<comment type="caution">
    <text evidence="1">The sequence shown here is derived from an EMBL/GenBank/DDBJ whole genome shotgun (WGS) entry which is preliminary data.</text>
</comment>
<dbReference type="InterPro" id="IPR028082">
    <property type="entry name" value="Peripla_BP_I"/>
</dbReference>
<dbReference type="SUPFAM" id="SSF53822">
    <property type="entry name" value="Periplasmic binding protein-like I"/>
    <property type="match status" value="1"/>
</dbReference>
<dbReference type="Pfam" id="PF13433">
    <property type="entry name" value="Peripla_BP_5"/>
    <property type="match status" value="1"/>
</dbReference>